<feature type="active site" description="Nucleophile" evidence="1">
    <location>
        <position position="13"/>
    </location>
</feature>
<dbReference type="InterPro" id="IPR012336">
    <property type="entry name" value="Thioredoxin-like_fold"/>
</dbReference>
<dbReference type="SUPFAM" id="SSF52833">
    <property type="entry name" value="Thioredoxin-like"/>
    <property type="match status" value="1"/>
</dbReference>
<keyword evidence="2" id="KW-0676">Redox-active center</keyword>
<accession>A0A126UVQ0</accession>
<dbReference type="EMBL" id="CP014327">
    <property type="protein sequence ID" value="AML50143.1"/>
    <property type="molecule type" value="Genomic_DNA"/>
</dbReference>
<feature type="domain" description="Thioredoxin-like fold" evidence="3">
    <location>
        <begin position="1"/>
        <end position="76"/>
    </location>
</feature>
<name>A0A126UVQ0_9RHOB</name>
<organism evidence="4 5">
    <name type="scientific">Falsihalocynthiibacter arcticus</name>
    <dbReference type="NCBI Taxonomy" id="1579316"/>
    <lineage>
        <taxon>Bacteria</taxon>
        <taxon>Pseudomonadati</taxon>
        <taxon>Pseudomonadota</taxon>
        <taxon>Alphaproteobacteria</taxon>
        <taxon>Rhodobacterales</taxon>
        <taxon>Roseobacteraceae</taxon>
        <taxon>Falsihalocynthiibacter</taxon>
    </lineage>
</organism>
<dbReference type="OrthoDB" id="9800630at2"/>
<dbReference type="PANTHER" id="PTHR36450:SF1">
    <property type="entry name" value="THIOREDOXIN"/>
    <property type="match status" value="1"/>
</dbReference>
<reference evidence="4 5" key="1">
    <citation type="submission" date="2016-02" db="EMBL/GenBank/DDBJ databases">
        <title>Complete genome sequence of Halocynthiibacter arcticus PAMC 20958t from arctic marine sediment.</title>
        <authorList>
            <person name="Lee Y.M."/>
            <person name="Baek K."/>
            <person name="Lee H.K."/>
            <person name="Shin S.C."/>
        </authorList>
    </citation>
    <scope>NUCLEOTIDE SEQUENCE [LARGE SCALE GENOMIC DNA]</scope>
    <source>
        <strain evidence="4">PAMC 20958</strain>
    </source>
</reference>
<dbReference type="InterPro" id="IPR005243">
    <property type="entry name" value="THIRX-like_proc"/>
</dbReference>
<dbReference type="RefSeq" id="WP_039004477.1">
    <property type="nucleotide sequence ID" value="NZ_CP014327.1"/>
</dbReference>
<proteinExistence type="predicted"/>
<dbReference type="Gene3D" id="3.40.30.10">
    <property type="entry name" value="Glutaredoxin"/>
    <property type="match status" value="1"/>
</dbReference>
<dbReference type="NCBIfam" id="TIGR00412">
    <property type="entry name" value="redox_disulf_2"/>
    <property type="match status" value="1"/>
</dbReference>
<dbReference type="STRING" id="1579316.RC74_01640"/>
<feature type="disulfide bond" description="Redox-active" evidence="2">
    <location>
        <begin position="10"/>
        <end position="13"/>
    </location>
</feature>
<keyword evidence="5" id="KW-1185">Reference proteome</keyword>
<dbReference type="PANTHER" id="PTHR36450">
    <property type="entry name" value="THIOREDOXIN"/>
    <property type="match status" value="1"/>
</dbReference>
<evidence type="ECO:0000259" key="3">
    <source>
        <dbReference type="Pfam" id="PF13192"/>
    </source>
</evidence>
<evidence type="ECO:0000256" key="2">
    <source>
        <dbReference type="PIRSR" id="PIRSR037031-51"/>
    </source>
</evidence>
<evidence type="ECO:0000256" key="1">
    <source>
        <dbReference type="PIRSR" id="PIRSR037031-50"/>
    </source>
</evidence>
<dbReference type="KEGG" id="hat:RC74_01640"/>
<keyword evidence="2" id="KW-1015">Disulfide bond</keyword>
<dbReference type="Pfam" id="PF13192">
    <property type="entry name" value="Thioredoxin_3"/>
    <property type="match status" value="1"/>
</dbReference>
<sequence length="78" mass="7991">MIIKILGSGCKKCVALAENTKTALQSAALDADIEKVTDIVAIASYGIMSTPGLVIDEKVVSSGRVLSASEIGALLKSI</sequence>
<dbReference type="PIRSF" id="PIRSF037031">
    <property type="entry name" value="Redox_disulphide_2"/>
    <property type="match status" value="1"/>
</dbReference>
<evidence type="ECO:0000313" key="5">
    <source>
        <dbReference type="Proteomes" id="UP000070371"/>
    </source>
</evidence>
<feature type="active site" description="Nucleophile" evidence="1">
    <location>
        <position position="10"/>
    </location>
</feature>
<gene>
    <name evidence="4" type="ORF">RC74_01640</name>
</gene>
<protein>
    <submittedName>
        <fullName evidence="4">Redox-active disulfide protein 2</fullName>
    </submittedName>
</protein>
<dbReference type="Proteomes" id="UP000070371">
    <property type="component" value="Chromosome"/>
</dbReference>
<evidence type="ECO:0000313" key="4">
    <source>
        <dbReference type="EMBL" id="AML50143.1"/>
    </source>
</evidence>
<dbReference type="AlphaFoldDB" id="A0A126UVQ0"/>
<dbReference type="InterPro" id="IPR036249">
    <property type="entry name" value="Thioredoxin-like_sf"/>
</dbReference>